<dbReference type="GO" id="GO:0043022">
    <property type="term" value="F:ribosome binding"/>
    <property type="evidence" value="ECO:0007669"/>
    <property type="project" value="TreeGrafter"/>
</dbReference>
<evidence type="ECO:0000256" key="2">
    <source>
        <dbReference type="ARBA" id="ARBA00022723"/>
    </source>
</evidence>
<dbReference type="NCBIfam" id="TIGR03156">
    <property type="entry name" value="GTP_HflX"/>
    <property type="match status" value="1"/>
</dbReference>
<feature type="coiled-coil region" evidence="9">
    <location>
        <begin position="151"/>
        <end position="185"/>
    </location>
</feature>
<comment type="caution">
    <text evidence="11">The sequence shown here is derived from an EMBL/GenBank/DDBJ whole genome shotgun (WGS) entry which is preliminary data.</text>
</comment>
<feature type="binding site" evidence="8">
    <location>
        <position position="226"/>
    </location>
    <ligand>
        <name>Mg(2+)</name>
        <dbReference type="ChEBI" id="CHEBI:18420"/>
    </ligand>
</feature>
<evidence type="ECO:0000256" key="4">
    <source>
        <dbReference type="ARBA" id="ARBA00022842"/>
    </source>
</evidence>
<dbReference type="OrthoDB" id="9812272at2"/>
<dbReference type="CDD" id="cd01878">
    <property type="entry name" value="HflX"/>
    <property type="match status" value="1"/>
</dbReference>
<dbReference type="GO" id="GO:0005525">
    <property type="term" value="F:GTP binding"/>
    <property type="evidence" value="ECO:0007669"/>
    <property type="project" value="UniProtKB-UniRule"/>
</dbReference>
<reference evidence="12" key="1">
    <citation type="submission" date="2017-04" db="EMBL/GenBank/DDBJ databases">
        <title>Function of individual gut microbiota members based on whole genome sequencing of pure cultures obtained from chicken caecum.</title>
        <authorList>
            <person name="Medvecky M."/>
            <person name="Cejkova D."/>
            <person name="Polansky O."/>
            <person name="Karasova D."/>
            <person name="Kubasova T."/>
            <person name="Cizek A."/>
            <person name="Rychlik I."/>
        </authorList>
    </citation>
    <scope>NUCLEOTIDE SEQUENCE [LARGE SCALE GENOMIC DNA]</scope>
    <source>
        <strain evidence="12">An273</strain>
    </source>
</reference>
<dbReference type="InterPro" id="IPR027417">
    <property type="entry name" value="P-loop_NTPase"/>
</dbReference>
<sequence>MERVILVSVCLKSETFNEESLEELRRLAHTAGAEVAETFRVRVQAFGAAALIGRGKAEEIAQAVRLNEAQTVIFDDEISPAQQNNLEEIIPAKVIDRTRLILDIFAQRARTQEGKLQVELAQLKYLLPRLGGKGTALMQQKGGIGLRGPGETKLEYDKRRLRLRISKLEKEIEQVKQERSLRRQRRGQIPLPQIAIVGYTNAGKSTLLNALTNQTAVYADDKLFATLDPTTRRVRMPAGGEMLFTDTVGFIQKLPHSLVSSFRATLEETTFADVILHVQDASSPHRAEQAATVRKILTDLGAQKTPLIEVFNKADLLSPARQALLQAQVPQALFVSAARGTHLRQLLEQVEEAAAYRWKLHRLVLPPQSFALLGKIYEKALVTGRKEKPSGAVELTLMATDGNFASLQKLLKTK</sequence>
<dbReference type="SUPFAM" id="SSF52540">
    <property type="entry name" value="P-loop containing nucleoside triphosphate hydrolases"/>
    <property type="match status" value="1"/>
</dbReference>
<keyword evidence="5 6" id="KW-0342">GTP-binding</keyword>
<dbReference type="Pfam" id="PF01926">
    <property type="entry name" value="MMR_HSR1"/>
    <property type="match status" value="1"/>
</dbReference>
<feature type="binding site" evidence="8">
    <location>
        <position position="205"/>
    </location>
    <ligand>
        <name>Mg(2+)</name>
        <dbReference type="ChEBI" id="CHEBI:18420"/>
    </ligand>
</feature>
<comment type="similarity">
    <text evidence="6">Belongs to the TRAFAC class OBG-HflX-like GTPase superfamily. HflX GTPase family.</text>
</comment>
<dbReference type="InterPro" id="IPR032305">
    <property type="entry name" value="GTP-bd_M"/>
</dbReference>
<comment type="cofactor">
    <cofactor evidence="8">
        <name>Mg(2+)</name>
        <dbReference type="ChEBI" id="CHEBI:18420"/>
    </cofactor>
</comment>
<dbReference type="PRINTS" id="PR00326">
    <property type="entry name" value="GTP1OBG"/>
</dbReference>
<dbReference type="PROSITE" id="PS51705">
    <property type="entry name" value="G_HFLX"/>
    <property type="match status" value="1"/>
</dbReference>
<keyword evidence="3 6" id="KW-0547">Nucleotide-binding</keyword>
<evidence type="ECO:0000256" key="3">
    <source>
        <dbReference type="ARBA" id="ARBA00022741"/>
    </source>
</evidence>
<keyword evidence="12" id="KW-1185">Reference proteome</keyword>
<dbReference type="FunFam" id="3.40.50.11060:FF:000001">
    <property type="entry name" value="GTPase HflX"/>
    <property type="match status" value="1"/>
</dbReference>
<feature type="binding site" evidence="7">
    <location>
        <begin position="246"/>
        <end position="249"/>
    </location>
    <ligand>
        <name>GTP</name>
        <dbReference type="ChEBI" id="CHEBI:37565"/>
    </ligand>
</feature>
<evidence type="ECO:0000256" key="9">
    <source>
        <dbReference type="SAM" id="Coils"/>
    </source>
</evidence>
<dbReference type="InterPro" id="IPR045498">
    <property type="entry name" value="HflX_C"/>
</dbReference>
<evidence type="ECO:0000256" key="1">
    <source>
        <dbReference type="ARBA" id="ARBA00022490"/>
    </source>
</evidence>
<dbReference type="GO" id="GO:0046872">
    <property type="term" value="F:metal ion binding"/>
    <property type="evidence" value="ECO:0007669"/>
    <property type="project" value="UniProtKB-KW"/>
</dbReference>
<protein>
    <recommendedName>
        <fullName evidence="6">GTPase HflX</fullName>
    </recommendedName>
    <alternativeName>
        <fullName evidence="6">GTP-binding protein HflX</fullName>
    </alternativeName>
</protein>
<dbReference type="InterPro" id="IPR006073">
    <property type="entry name" value="GTP-bd"/>
</dbReference>
<evidence type="ECO:0000256" key="5">
    <source>
        <dbReference type="ARBA" id="ARBA00023134"/>
    </source>
</evidence>
<keyword evidence="4 8" id="KW-0460">Magnesium</keyword>
<dbReference type="Gene3D" id="3.40.50.11060">
    <property type="entry name" value="GTPase HflX, N-terminal domain"/>
    <property type="match status" value="1"/>
</dbReference>
<evidence type="ECO:0000256" key="8">
    <source>
        <dbReference type="PIRSR" id="PIRSR006809-2"/>
    </source>
</evidence>
<dbReference type="GO" id="GO:0005737">
    <property type="term" value="C:cytoplasm"/>
    <property type="evidence" value="ECO:0007669"/>
    <property type="project" value="UniProtKB-SubCell"/>
</dbReference>
<evidence type="ECO:0000259" key="10">
    <source>
        <dbReference type="PROSITE" id="PS51705"/>
    </source>
</evidence>
<keyword evidence="1 6" id="KW-0963">Cytoplasm</keyword>
<dbReference type="AlphaFoldDB" id="A0A1Y4DI09"/>
<dbReference type="Gene3D" id="3.40.50.300">
    <property type="entry name" value="P-loop containing nucleotide triphosphate hydrolases"/>
    <property type="match status" value="1"/>
</dbReference>
<dbReference type="RefSeq" id="WP_087286344.1">
    <property type="nucleotide sequence ID" value="NZ_NFJD01000001.1"/>
</dbReference>
<proteinExistence type="inferred from homology"/>
<dbReference type="Pfam" id="PF16360">
    <property type="entry name" value="GTP-bdg_M"/>
    <property type="match status" value="1"/>
</dbReference>
<feature type="binding site" evidence="7">
    <location>
        <begin position="312"/>
        <end position="315"/>
    </location>
    <ligand>
        <name>GTP</name>
        <dbReference type="ChEBI" id="CHEBI:37565"/>
    </ligand>
</feature>
<comment type="subunit">
    <text evidence="6">Monomer. Associates with the 50S ribosomal subunit.</text>
</comment>
<feature type="binding site" evidence="7">
    <location>
        <begin position="198"/>
        <end position="205"/>
    </location>
    <ligand>
        <name>GTP</name>
        <dbReference type="ChEBI" id="CHEBI:37565"/>
    </ligand>
</feature>
<feature type="domain" description="Hflx-type G" evidence="10">
    <location>
        <begin position="192"/>
        <end position="358"/>
    </location>
</feature>
<dbReference type="Pfam" id="PF13167">
    <property type="entry name" value="GTP-bdg_N"/>
    <property type="match status" value="1"/>
</dbReference>
<dbReference type="InterPro" id="IPR025121">
    <property type="entry name" value="GTPase_HflX_N"/>
</dbReference>
<evidence type="ECO:0000256" key="6">
    <source>
        <dbReference type="HAMAP-Rule" id="MF_00900"/>
    </source>
</evidence>
<feature type="binding site" evidence="7">
    <location>
        <begin position="224"/>
        <end position="228"/>
    </location>
    <ligand>
        <name>GTP</name>
        <dbReference type="ChEBI" id="CHEBI:37565"/>
    </ligand>
</feature>
<comment type="subcellular location">
    <subcellularLocation>
        <location evidence="6">Cytoplasm</location>
    </subcellularLocation>
    <text evidence="6">May associate with membranes.</text>
</comment>
<dbReference type="PANTHER" id="PTHR10229:SF0">
    <property type="entry name" value="GTP-BINDING PROTEIN 6-RELATED"/>
    <property type="match status" value="1"/>
</dbReference>
<dbReference type="InterPro" id="IPR042108">
    <property type="entry name" value="GTPase_HflX_N_sf"/>
</dbReference>
<dbReference type="InterPro" id="IPR030394">
    <property type="entry name" value="G_HFLX_dom"/>
</dbReference>
<name>A0A1Y4DI09_9BACT</name>
<dbReference type="PANTHER" id="PTHR10229">
    <property type="entry name" value="GTP-BINDING PROTEIN HFLX"/>
    <property type="match status" value="1"/>
</dbReference>
<evidence type="ECO:0000313" key="12">
    <source>
        <dbReference type="Proteomes" id="UP000196368"/>
    </source>
</evidence>
<dbReference type="InterPro" id="IPR016496">
    <property type="entry name" value="GTPase_HflX"/>
</dbReference>
<organism evidence="11 12">
    <name type="scientific">Candidatus Avelusimicrobium gallicola</name>
    <dbReference type="NCBI Taxonomy" id="2562704"/>
    <lineage>
        <taxon>Bacteria</taxon>
        <taxon>Pseudomonadati</taxon>
        <taxon>Elusimicrobiota</taxon>
        <taxon>Elusimicrobia</taxon>
        <taxon>Elusimicrobiales</taxon>
        <taxon>Elusimicrobiaceae</taxon>
        <taxon>Candidatus Avelusimicrobium</taxon>
    </lineage>
</organism>
<keyword evidence="2 8" id="KW-0479">Metal-binding</keyword>
<gene>
    <name evidence="6" type="primary">hflX</name>
    <name evidence="11" type="ORF">B5F75_00530</name>
</gene>
<evidence type="ECO:0000256" key="7">
    <source>
        <dbReference type="PIRSR" id="PIRSR006809-1"/>
    </source>
</evidence>
<dbReference type="Pfam" id="PF19275">
    <property type="entry name" value="HflX_C"/>
    <property type="match status" value="1"/>
</dbReference>
<accession>A0A1Y4DI09</accession>
<keyword evidence="9" id="KW-0175">Coiled coil</keyword>
<dbReference type="EMBL" id="NFJD01000001">
    <property type="protein sequence ID" value="OUO57299.1"/>
    <property type="molecule type" value="Genomic_DNA"/>
</dbReference>
<dbReference type="HAMAP" id="MF_00900">
    <property type="entry name" value="GTPase_HflX"/>
    <property type="match status" value="1"/>
</dbReference>
<comment type="function">
    <text evidence="6">GTPase that associates with the 50S ribosomal subunit and may have a role during protein synthesis or ribosome biogenesis.</text>
</comment>
<dbReference type="PIRSF" id="PIRSF006809">
    <property type="entry name" value="GTP-binding_hflX_prd"/>
    <property type="match status" value="1"/>
</dbReference>
<dbReference type="GO" id="GO:0003924">
    <property type="term" value="F:GTPase activity"/>
    <property type="evidence" value="ECO:0007669"/>
    <property type="project" value="UniProtKB-UniRule"/>
</dbReference>
<dbReference type="Gene3D" id="6.10.250.2860">
    <property type="match status" value="1"/>
</dbReference>
<evidence type="ECO:0000313" key="11">
    <source>
        <dbReference type="EMBL" id="OUO57299.1"/>
    </source>
</evidence>
<dbReference type="Proteomes" id="UP000196368">
    <property type="component" value="Unassembled WGS sequence"/>
</dbReference>